<dbReference type="Proteomes" id="UP000188268">
    <property type="component" value="Unassembled WGS sequence"/>
</dbReference>
<feature type="region of interest" description="Disordered" evidence="1">
    <location>
        <begin position="1"/>
        <end position="122"/>
    </location>
</feature>
<feature type="compositionally biased region" description="Basic and acidic residues" evidence="1">
    <location>
        <begin position="86"/>
        <end position="95"/>
    </location>
</feature>
<gene>
    <name evidence="2" type="ORF">CCACVL1_10510</name>
</gene>
<sequence>MEDGVPEAETLLRPTSLSEDKAAIGETENPQGEESERPTGFINHFISNLVTGGGGDADEENEPDGGKKEEQGGGILDHIISNLVGEETKTEKTEEGEGGGGGFIDNIVSHLPTSLPDDAAPTTDEATILIHIVQD</sequence>
<dbReference type="Gramene" id="OMO84954">
    <property type="protein sequence ID" value="OMO84954"/>
    <property type="gene ID" value="CCACVL1_10510"/>
</dbReference>
<dbReference type="OMA" id="EQHEVSQ"/>
<evidence type="ECO:0000313" key="2">
    <source>
        <dbReference type="EMBL" id="OMO84954.1"/>
    </source>
</evidence>
<evidence type="ECO:0000313" key="3">
    <source>
        <dbReference type="Proteomes" id="UP000188268"/>
    </source>
</evidence>
<evidence type="ECO:0000256" key="1">
    <source>
        <dbReference type="SAM" id="MobiDB-lite"/>
    </source>
</evidence>
<dbReference type="AlphaFoldDB" id="A0A1R3IQV9"/>
<reference evidence="2 3" key="1">
    <citation type="submission" date="2013-09" db="EMBL/GenBank/DDBJ databases">
        <title>Corchorus capsularis genome sequencing.</title>
        <authorList>
            <person name="Alam M."/>
            <person name="Haque M.S."/>
            <person name="Islam M.S."/>
            <person name="Emdad E.M."/>
            <person name="Islam M.M."/>
            <person name="Ahmed B."/>
            <person name="Halim A."/>
            <person name="Hossen Q.M.M."/>
            <person name="Hossain M.Z."/>
            <person name="Ahmed R."/>
            <person name="Khan M.M."/>
            <person name="Islam R."/>
            <person name="Rashid M.M."/>
            <person name="Khan S.A."/>
            <person name="Rahman M.S."/>
            <person name="Alam M."/>
        </authorList>
    </citation>
    <scope>NUCLEOTIDE SEQUENCE [LARGE SCALE GENOMIC DNA]</scope>
    <source>
        <strain evidence="3">cv. CVL-1</strain>
        <tissue evidence="2">Whole seedling</tissue>
    </source>
</reference>
<protein>
    <submittedName>
        <fullName evidence="2">Uncharacterized protein</fullName>
    </submittedName>
</protein>
<accession>A0A1R3IQV9</accession>
<dbReference type="OrthoDB" id="1712073at2759"/>
<name>A0A1R3IQV9_COCAP</name>
<dbReference type="EMBL" id="AWWV01009655">
    <property type="protein sequence ID" value="OMO84954.1"/>
    <property type="molecule type" value="Genomic_DNA"/>
</dbReference>
<keyword evidence="3" id="KW-1185">Reference proteome</keyword>
<organism evidence="2 3">
    <name type="scientific">Corchorus capsularis</name>
    <name type="common">Jute</name>
    <dbReference type="NCBI Taxonomy" id="210143"/>
    <lineage>
        <taxon>Eukaryota</taxon>
        <taxon>Viridiplantae</taxon>
        <taxon>Streptophyta</taxon>
        <taxon>Embryophyta</taxon>
        <taxon>Tracheophyta</taxon>
        <taxon>Spermatophyta</taxon>
        <taxon>Magnoliopsida</taxon>
        <taxon>eudicotyledons</taxon>
        <taxon>Gunneridae</taxon>
        <taxon>Pentapetalae</taxon>
        <taxon>rosids</taxon>
        <taxon>malvids</taxon>
        <taxon>Malvales</taxon>
        <taxon>Malvaceae</taxon>
        <taxon>Grewioideae</taxon>
        <taxon>Apeibeae</taxon>
        <taxon>Corchorus</taxon>
    </lineage>
</organism>
<comment type="caution">
    <text evidence="2">The sequence shown here is derived from an EMBL/GenBank/DDBJ whole genome shotgun (WGS) entry which is preliminary data.</text>
</comment>
<proteinExistence type="predicted"/>